<evidence type="ECO:0000313" key="3">
    <source>
        <dbReference type="Proteomes" id="UP000324758"/>
    </source>
</evidence>
<feature type="compositionally biased region" description="Basic and acidic residues" evidence="1">
    <location>
        <begin position="43"/>
        <end position="67"/>
    </location>
</feature>
<comment type="caution">
    <text evidence="2">The sequence shown here is derived from an EMBL/GenBank/DDBJ whole genome shotgun (WGS) entry which is preliminary data.</text>
</comment>
<reference evidence="2 3" key="1">
    <citation type="submission" date="2019-08" db="EMBL/GenBank/DDBJ databases">
        <title>Bradyrhizobium hipponensis sp. nov., a rhizobium isolated from a Lupinus angustifolius root nodule in Tunisia.</title>
        <authorList>
            <person name="Off K."/>
            <person name="Rejili M."/>
            <person name="Mars M."/>
            <person name="Brachmann A."/>
            <person name="Marin M."/>
        </authorList>
    </citation>
    <scope>NUCLEOTIDE SEQUENCE [LARGE SCALE GENOMIC DNA]</scope>
    <source>
        <strain evidence="2 3">CTAW71</strain>
    </source>
</reference>
<sequence>MPRQRGDRTGIDEEGPEHGKQKMCAEGSQEMVIAGCDEPGLGDEDRALSEPEAAEQKPDIGDRRERAPCGGFVFGHRAQQSIVHAGVRHPQSVTIAGAVHAMPSPPSIKPPFIRG</sequence>
<evidence type="ECO:0000256" key="1">
    <source>
        <dbReference type="SAM" id="MobiDB-lite"/>
    </source>
</evidence>
<name>A0A5D3KF16_9BRAD</name>
<dbReference type="AlphaFoldDB" id="A0A5D3KF16"/>
<protein>
    <submittedName>
        <fullName evidence="2">Uncharacterized protein</fullName>
    </submittedName>
</protein>
<proteinExistence type="predicted"/>
<feature type="region of interest" description="Disordered" evidence="1">
    <location>
        <begin position="35"/>
        <end position="68"/>
    </location>
</feature>
<dbReference type="Proteomes" id="UP000324758">
    <property type="component" value="Unassembled WGS sequence"/>
</dbReference>
<accession>A0A5D3KF16</accession>
<feature type="compositionally biased region" description="Basic and acidic residues" evidence="1">
    <location>
        <begin position="1"/>
        <end position="20"/>
    </location>
</feature>
<gene>
    <name evidence="2" type="ORF">FXB40_36310</name>
</gene>
<organism evidence="2 3">
    <name type="scientific">Bradyrhizobium rifense</name>
    <dbReference type="NCBI Taxonomy" id="515499"/>
    <lineage>
        <taxon>Bacteria</taxon>
        <taxon>Pseudomonadati</taxon>
        <taxon>Pseudomonadota</taxon>
        <taxon>Alphaproteobacteria</taxon>
        <taxon>Hyphomicrobiales</taxon>
        <taxon>Nitrobacteraceae</taxon>
        <taxon>Bradyrhizobium</taxon>
    </lineage>
</organism>
<keyword evidence="3" id="KW-1185">Reference proteome</keyword>
<evidence type="ECO:0000313" key="2">
    <source>
        <dbReference type="EMBL" id="TYL89364.1"/>
    </source>
</evidence>
<feature type="region of interest" description="Disordered" evidence="1">
    <location>
        <begin position="1"/>
        <end position="22"/>
    </location>
</feature>
<dbReference type="RefSeq" id="WP_148777077.1">
    <property type="nucleotide sequence ID" value="NZ_VSSS01000061.1"/>
</dbReference>
<dbReference type="EMBL" id="VSSS01000061">
    <property type="protein sequence ID" value="TYL89364.1"/>
    <property type="molecule type" value="Genomic_DNA"/>
</dbReference>